<keyword evidence="6" id="KW-0325">Glycoprotein</keyword>
<evidence type="ECO:0000256" key="3">
    <source>
        <dbReference type="ARBA" id="ARBA00022692"/>
    </source>
</evidence>
<dbReference type="InterPro" id="IPR008795">
    <property type="entry name" value="Prominin"/>
</dbReference>
<dbReference type="Pfam" id="PF05478">
    <property type="entry name" value="Prominin"/>
    <property type="match status" value="1"/>
</dbReference>
<dbReference type="Proteomes" id="UP001527925">
    <property type="component" value="Unassembled WGS sequence"/>
</dbReference>
<sequence>MSSPTNFAYSIPTGGLDIWAGFAKSIRIASRSGRKYLTFTSGSLVGNTSDLTAYYLGAGIVIAIIFLSLIFTIITCFAECCCLCCCKKSLARKKLKRVWSRKSAIISWFWYILINLVFFIAAIASFTGSSYLSTSVDSAKTGTLGTISSAQIMIDGLSPAVVTAFADLKKLVSDTADSAFNLVDFNGLTTTGVTTNMNALATGMDNTQASVDSVLAQANAISTSRSTINTQASGISSTITGQQTDFNDWVNNAQSITGSASTWKYTGSDLTASLFSNAVTAATTVSTGISNSPDTATLFNSLTTLNLRAYATNVRGIVDQLKTTILSLMTSGINGFKTTAGSALDTAKTTITGSLGTMQTSADTTLNSTYKSANDLFGQVASYNVYRHIAMSILSAFILVILIVINLGTYFGRPRVIKGFNLSISSVYVLIQLLALVLFIVALAIGDVCSAVFDYSPPPISNGLSADMKTQVINVFSFRDQCGQNKSLLDIAVNLKLVDAASVDMTTLASNQLNSIDFTPIANSWNIGSSISLSQSPTSALSSVTSFSTNGISTSGLSNLHSSGIPALRTAITNLKNGFDAAITNANSNSGLTFTPAGASAADQTAAYTAFMALLQSRSAALGAFLTATTGTLDSMDATVQDMITKINTLVSDTNTMIVSLIVAASVGDDAWAISQHADVCSRQSNANSIPALYTSATNSLTQFASDASTSISNGIPQVKSNTIAGVSTIQTKLNGNLKCTSLASNINVIQDAMSGVDAVWFSYYAIGVFAFISIPAFIYFANVMEASKRKTAAVDVEGGVASWPSSPAPKPKKKAAAKREPKINKSAPIE</sequence>
<feature type="region of interest" description="Disordered" evidence="7">
    <location>
        <begin position="800"/>
        <end position="831"/>
    </location>
</feature>
<feature type="transmembrane region" description="Helical" evidence="8">
    <location>
        <begin position="761"/>
        <end position="782"/>
    </location>
</feature>
<keyword evidence="10" id="KW-1185">Reference proteome</keyword>
<reference evidence="9 10" key="1">
    <citation type="submission" date="2023-09" db="EMBL/GenBank/DDBJ databases">
        <title>Pangenome analysis of Batrachochytrium dendrobatidis and related Chytrids.</title>
        <authorList>
            <person name="Yacoub M.N."/>
            <person name="Stajich J.E."/>
            <person name="James T.Y."/>
        </authorList>
    </citation>
    <scope>NUCLEOTIDE SEQUENCE [LARGE SCALE GENOMIC DNA]</scope>
    <source>
        <strain evidence="9 10">JEL0888</strain>
    </source>
</reference>
<feature type="transmembrane region" description="Helical" evidence="8">
    <location>
        <begin position="389"/>
        <end position="412"/>
    </location>
</feature>
<comment type="caution">
    <text evidence="9">The sequence shown here is derived from an EMBL/GenBank/DDBJ whole genome shotgun (WGS) entry which is preliminary data.</text>
</comment>
<dbReference type="EMBL" id="JADGIZ020000023">
    <property type="protein sequence ID" value="KAL2915489.1"/>
    <property type="molecule type" value="Genomic_DNA"/>
</dbReference>
<protein>
    <recommendedName>
        <fullName evidence="11">Plasma membrane fusion protein PRM1</fullName>
    </recommendedName>
</protein>
<feature type="transmembrane region" description="Helical" evidence="8">
    <location>
        <begin position="107"/>
        <end position="126"/>
    </location>
</feature>
<evidence type="ECO:0000256" key="7">
    <source>
        <dbReference type="SAM" id="MobiDB-lite"/>
    </source>
</evidence>
<comment type="similarity">
    <text evidence="2">Belongs to the prominin family.</text>
</comment>
<keyword evidence="5 8" id="KW-0472">Membrane</keyword>
<evidence type="ECO:0000313" key="10">
    <source>
        <dbReference type="Proteomes" id="UP001527925"/>
    </source>
</evidence>
<keyword evidence="3 8" id="KW-0812">Transmembrane</keyword>
<accession>A0ABR4N7K3</accession>
<proteinExistence type="inferred from homology"/>
<feature type="transmembrane region" description="Helical" evidence="8">
    <location>
        <begin position="424"/>
        <end position="446"/>
    </location>
</feature>
<evidence type="ECO:0000256" key="4">
    <source>
        <dbReference type="ARBA" id="ARBA00022989"/>
    </source>
</evidence>
<name>A0ABR4N7K3_9FUNG</name>
<evidence type="ECO:0000256" key="1">
    <source>
        <dbReference type="ARBA" id="ARBA00004141"/>
    </source>
</evidence>
<organism evidence="9 10">
    <name type="scientific">Polyrhizophydium stewartii</name>
    <dbReference type="NCBI Taxonomy" id="2732419"/>
    <lineage>
        <taxon>Eukaryota</taxon>
        <taxon>Fungi</taxon>
        <taxon>Fungi incertae sedis</taxon>
        <taxon>Chytridiomycota</taxon>
        <taxon>Chytridiomycota incertae sedis</taxon>
        <taxon>Chytridiomycetes</taxon>
        <taxon>Rhizophydiales</taxon>
        <taxon>Rhizophydiales incertae sedis</taxon>
        <taxon>Polyrhizophydium</taxon>
    </lineage>
</organism>
<dbReference type="PANTHER" id="PTHR22730">
    <property type="entry name" value="PROMININ PROM PROTEIN"/>
    <property type="match status" value="1"/>
</dbReference>
<evidence type="ECO:0000256" key="2">
    <source>
        <dbReference type="ARBA" id="ARBA00006058"/>
    </source>
</evidence>
<comment type="subcellular location">
    <subcellularLocation>
        <location evidence="1">Membrane</location>
        <topology evidence="1">Multi-pass membrane protein</topology>
    </subcellularLocation>
</comment>
<evidence type="ECO:0000313" key="9">
    <source>
        <dbReference type="EMBL" id="KAL2915489.1"/>
    </source>
</evidence>
<evidence type="ECO:0000256" key="8">
    <source>
        <dbReference type="SAM" id="Phobius"/>
    </source>
</evidence>
<evidence type="ECO:0000256" key="6">
    <source>
        <dbReference type="ARBA" id="ARBA00023180"/>
    </source>
</evidence>
<dbReference type="PANTHER" id="PTHR22730:SF1">
    <property type="entry name" value="PROMININ-LIKE PROTEIN"/>
    <property type="match status" value="1"/>
</dbReference>
<evidence type="ECO:0008006" key="11">
    <source>
        <dbReference type="Google" id="ProtNLM"/>
    </source>
</evidence>
<keyword evidence="4 8" id="KW-1133">Transmembrane helix</keyword>
<gene>
    <name evidence="9" type="ORF">HK105_204890</name>
</gene>
<feature type="transmembrane region" description="Helical" evidence="8">
    <location>
        <begin position="53"/>
        <end position="86"/>
    </location>
</feature>
<evidence type="ECO:0000256" key="5">
    <source>
        <dbReference type="ARBA" id="ARBA00023136"/>
    </source>
</evidence>